<dbReference type="Proteomes" id="UP000677918">
    <property type="component" value="Unassembled WGS sequence"/>
</dbReference>
<dbReference type="AlphaFoldDB" id="A0A8J4H3H8"/>
<accession>A0A8J4H3H8</accession>
<comment type="caution">
    <text evidence="1">The sequence shown here is derived from an EMBL/GenBank/DDBJ whole genome shotgun (WGS) entry which is preliminary data.</text>
</comment>
<organism evidence="1 2">
    <name type="scientific">Xylanibacillus composti</name>
    <dbReference type="NCBI Taxonomy" id="1572762"/>
    <lineage>
        <taxon>Bacteria</taxon>
        <taxon>Bacillati</taxon>
        <taxon>Bacillota</taxon>
        <taxon>Bacilli</taxon>
        <taxon>Bacillales</taxon>
        <taxon>Paenibacillaceae</taxon>
        <taxon>Xylanibacillus</taxon>
    </lineage>
</organism>
<protein>
    <submittedName>
        <fullName evidence="1">Uncharacterized protein</fullName>
    </submittedName>
</protein>
<evidence type="ECO:0000313" key="1">
    <source>
        <dbReference type="EMBL" id="GIQ67908.1"/>
    </source>
</evidence>
<proteinExistence type="predicted"/>
<keyword evidence="2" id="KW-1185">Reference proteome</keyword>
<reference evidence="1" key="1">
    <citation type="submission" date="2021-04" db="EMBL/GenBank/DDBJ databases">
        <title>Draft genome sequence of Xylanibacillus composti strain K13.</title>
        <authorList>
            <person name="Uke A."/>
            <person name="Chhe C."/>
            <person name="Baramee S."/>
            <person name="Kosugi A."/>
        </authorList>
    </citation>
    <scope>NUCLEOTIDE SEQUENCE</scope>
    <source>
        <strain evidence="1">K13</strain>
    </source>
</reference>
<name>A0A8J4H3H8_9BACL</name>
<dbReference type="EMBL" id="BOVK01000011">
    <property type="protein sequence ID" value="GIQ67908.1"/>
    <property type="molecule type" value="Genomic_DNA"/>
</dbReference>
<evidence type="ECO:0000313" key="2">
    <source>
        <dbReference type="Proteomes" id="UP000677918"/>
    </source>
</evidence>
<gene>
    <name evidence="1" type="ORF">XYCOK13_07320</name>
</gene>
<sequence length="89" mass="9846">MGRATNGCKGCERDIRVSEEQIQRMLDKMAVGFDCVDDEQYKARLEACSHCPDLIESHTCRFCGCIVKVRAKLAARTCPHPGGSMWPAG</sequence>
<dbReference type="RefSeq" id="WP_213410538.1">
    <property type="nucleotide sequence ID" value="NZ_BOVK01000011.1"/>
</dbReference>